<organism evidence="1 2">
    <name type="scientific">Hypsibius exemplaris</name>
    <name type="common">Freshwater tardigrade</name>
    <dbReference type="NCBI Taxonomy" id="2072580"/>
    <lineage>
        <taxon>Eukaryota</taxon>
        <taxon>Metazoa</taxon>
        <taxon>Ecdysozoa</taxon>
        <taxon>Tardigrada</taxon>
        <taxon>Eutardigrada</taxon>
        <taxon>Parachela</taxon>
        <taxon>Hypsibioidea</taxon>
        <taxon>Hypsibiidae</taxon>
        <taxon>Hypsibius</taxon>
    </lineage>
</organism>
<comment type="caution">
    <text evidence="1">The sequence shown here is derived from an EMBL/GenBank/DDBJ whole genome shotgun (WGS) entry which is preliminary data.</text>
</comment>
<evidence type="ECO:0000313" key="1">
    <source>
        <dbReference type="EMBL" id="OQV18836.1"/>
    </source>
</evidence>
<sequence length="85" mass="9794">MQSGIKLREVKRRQEFDQWSAMCQRGQLVELHQHCPVANSTIYNRHGLSSSEWIIGLKMLMNSVAVKSTQRRERGRTSVQTSGLH</sequence>
<accession>A0A1W0WUF9</accession>
<dbReference type="Proteomes" id="UP000192578">
    <property type="component" value="Unassembled WGS sequence"/>
</dbReference>
<reference evidence="2" key="1">
    <citation type="submission" date="2017-01" db="EMBL/GenBank/DDBJ databases">
        <title>Comparative genomics of anhydrobiosis in the tardigrade Hypsibius dujardini.</title>
        <authorList>
            <person name="Yoshida Y."/>
            <person name="Koutsovoulos G."/>
            <person name="Laetsch D."/>
            <person name="Stevens L."/>
            <person name="Kumar S."/>
            <person name="Horikawa D."/>
            <person name="Ishino K."/>
            <person name="Komine S."/>
            <person name="Tomita M."/>
            <person name="Blaxter M."/>
            <person name="Arakawa K."/>
        </authorList>
    </citation>
    <scope>NUCLEOTIDE SEQUENCE [LARGE SCALE GENOMIC DNA]</scope>
    <source>
        <strain evidence="2">Z151</strain>
    </source>
</reference>
<proteinExistence type="predicted"/>
<gene>
    <name evidence="1" type="ORF">BV898_07092</name>
</gene>
<name>A0A1W0WUF9_HYPEX</name>
<dbReference type="AlphaFoldDB" id="A0A1W0WUF9"/>
<protein>
    <submittedName>
        <fullName evidence="1">Uncharacterized protein</fullName>
    </submittedName>
</protein>
<evidence type="ECO:0000313" key="2">
    <source>
        <dbReference type="Proteomes" id="UP000192578"/>
    </source>
</evidence>
<dbReference type="EMBL" id="MTYJ01000045">
    <property type="protein sequence ID" value="OQV18836.1"/>
    <property type="molecule type" value="Genomic_DNA"/>
</dbReference>
<keyword evidence="2" id="KW-1185">Reference proteome</keyword>